<evidence type="ECO:0000256" key="6">
    <source>
        <dbReference type="ARBA" id="ARBA00023015"/>
    </source>
</evidence>
<keyword evidence="3" id="KW-0677">Repeat</keyword>
<evidence type="ECO:0000313" key="13">
    <source>
        <dbReference type="Proteomes" id="UP001231189"/>
    </source>
</evidence>
<dbReference type="SUPFAM" id="SSF57667">
    <property type="entry name" value="beta-beta-alpha zinc fingers"/>
    <property type="match status" value="1"/>
</dbReference>
<dbReference type="InterPro" id="IPR058196">
    <property type="entry name" value="zf-C2H2_STOP1/2_C"/>
</dbReference>
<evidence type="ECO:0000313" key="12">
    <source>
        <dbReference type="EMBL" id="KAK1607154.1"/>
    </source>
</evidence>
<dbReference type="PANTHER" id="PTHR46352">
    <property type="entry name" value="PROTEIN SENSITIVE TO PROTON RHIZOTOXICITY 1"/>
    <property type="match status" value="1"/>
</dbReference>
<evidence type="ECO:0000256" key="1">
    <source>
        <dbReference type="ARBA" id="ARBA00004123"/>
    </source>
</evidence>
<keyword evidence="8" id="KW-0539">Nucleus</keyword>
<dbReference type="InterPro" id="IPR044300">
    <property type="entry name" value="STOP1/2"/>
</dbReference>
<evidence type="ECO:0000256" key="8">
    <source>
        <dbReference type="ARBA" id="ARBA00023242"/>
    </source>
</evidence>
<evidence type="ECO:0000259" key="11">
    <source>
        <dbReference type="PROSITE" id="PS50157"/>
    </source>
</evidence>
<feature type="domain" description="C2H2-type" evidence="11">
    <location>
        <begin position="229"/>
        <end position="256"/>
    </location>
</feature>
<proteinExistence type="predicted"/>
<dbReference type="PANTHER" id="PTHR46352:SF8">
    <property type="entry name" value="PROTEIN SENSITIVE TO PROTON RHIZOTOXICITY 2"/>
    <property type="match status" value="1"/>
</dbReference>
<dbReference type="InterPro" id="IPR059161">
    <property type="entry name" value="Znf-C2H2_STOP1/2_3rd"/>
</dbReference>
<keyword evidence="2" id="KW-0479">Metal-binding</keyword>
<dbReference type="Proteomes" id="UP001231189">
    <property type="component" value="Unassembled WGS sequence"/>
</dbReference>
<name>A0AAD8QTU0_LOLMU</name>
<dbReference type="PROSITE" id="PS50157">
    <property type="entry name" value="ZINC_FINGER_C2H2_2"/>
    <property type="match status" value="1"/>
</dbReference>
<evidence type="ECO:0000256" key="3">
    <source>
        <dbReference type="ARBA" id="ARBA00022737"/>
    </source>
</evidence>
<comment type="caution">
    <text evidence="12">The sequence shown here is derived from an EMBL/GenBank/DDBJ whole genome shotgun (WGS) entry which is preliminary data.</text>
</comment>
<dbReference type="PROSITE" id="PS00028">
    <property type="entry name" value="ZINC_FINGER_C2H2_1"/>
    <property type="match status" value="1"/>
</dbReference>
<dbReference type="Pfam" id="PF23115">
    <property type="entry name" value="zf-C2H2_STOP2_3rd"/>
    <property type="match status" value="1"/>
</dbReference>
<keyword evidence="5" id="KW-0862">Zinc</keyword>
<reference evidence="12" key="1">
    <citation type="submission" date="2023-07" db="EMBL/GenBank/DDBJ databases">
        <title>A chromosome-level genome assembly of Lolium multiflorum.</title>
        <authorList>
            <person name="Chen Y."/>
            <person name="Copetti D."/>
            <person name="Kolliker R."/>
            <person name="Studer B."/>
        </authorList>
    </citation>
    <scope>NUCLEOTIDE SEQUENCE</scope>
    <source>
        <strain evidence="12">02402/16</strain>
        <tissue evidence="12">Leaf</tissue>
    </source>
</reference>
<dbReference type="GO" id="GO:0010044">
    <property type="term" value="P:response to aluminum ion"/>
    <property type="evidence" value="ECO:0007669"/>
    <property type="project" value="InterPro"/>
</dbReference>
<keyword evidence="7" id="KW-0804">Transcription</keyword>
<dbReference type="SMART" id="SM00355">
    <property type="entry name" value="ZnF_C2H2"/>
    <property type="match status" value="3"/>
</dbReference>
<dbReference type="InterPro" id="IPR013087">
    <property type="entry name" value="Znf_C2H2_type"/>
</dbReference>
<protein>
    <recommendedName>
        <fullName evidence="11">C2H2-type domain-containing protein</fullName>
    </recommendedName>
</protein>
<dbReference type="Pfam" id="PF23118">
    <property type="entry name" value="zf-C2H2_STOP2_C"/>
    <property type="match status" value="1"/>
</dbReference>
<sequence>MFPGGGGGGGGGGGAGASHYFLQSQQQMFHGALDADGISMDSAFMGATGGGGLAAPDTHAHSNALLYNLSVLRDKVQQLQPLVGIAVGHDGRGHVDPVVPGASAIIQEIIAAASSMLYAFQHLCGGLGASLTSVNNMALAQAQEGAVVAHAKNGAIADVNAGAGCSGQQAMDQAMHQWQQQHHGGGHDETYYEIHGKSTTEAAVSSSVTAFDTIIIELDAAELLAKYTHYCQVCGKGFKRDANLRMHMRAHGDEYKSKAALANPLTNKLAREDAAAAAVEAAGRRNKYSCPQEGCRWNRKHAKFQPLKSVICVKNHYKRSHCPKMYVCNRCNRKHFSVLSDLRTHEKHCGDHRWVCSCGTTFSRKDKLAGHVSLFAGHEPVVVPMGGRHGKKSSSTSTADQLRNCTGGFSIT</sequence>
<dbReference type="GO" id="GO:0010447">
    <property type="term" value="P:response to acidic pH"/>
    <property type="evidence" value="ECO:0007669"/>
    <property type="project" value="InterPro"/>
</dbReference>
<evidence type="ECO:0000256" key="9">
    <source>
        <dbReference type="PROSITE-ProRule" id="PRU00042"/>
    </source>
</evidence>
<evidence type="ECO:0000256" key="5">
    <source>
        <dbReference type="ARBA" id="ARBA00022833"/>
    </source>
</evidence>
<dbReference type="AlphaFoldDB" id="A0AAD8QTU0"/>
<keyword evidence="13" id="KW-1185">Reference proteome</keyword>
<evidence type="ECO:0000256" key="4">
    <source>
        <dbReference type="ARBA" id="ARBA00022771"/>
    </source>
</evidence>
<keyword evidence="4 9" id="KW-0863">Zinc-finger</keyword>
<comment type="subcellular location">
    <subcellularLocation>
        <location evidence="1">Nucleus</location>
    </subcellularLocation>
</comment>
<evidence type="ECO:0000256" key="7">
    <source>
        <dbReference type="ARBA" id="ARBA00023163"/>
    </source>
</evidence>
<dbReference type="EMBL" id="JAUUTY010000007">
    <property type="protein sequence ID" value="KAK1607154.1"/>
    <property type="molecule type" value="Genomic_DNA"/>
</dbReference>
<dbReference type="Gene3D" id="3.30.160.60">
    <property type="entry name" value="Classic Zinc Finger"/>
    <property type="match status" value="1"/>
</dbReference>
<feature type="compositionally biased region" description="Polar residues" evidence="10">
    <location>
        <begin position="393"/>
        <end position="412"/>
    </location>
</feature>
<keyword evidence="6" id="KW-0805">Transcription regulation</keyword>
<feature type="region of interest" description="Disordered" evidence="10">
    <location>
        <begin position="385"/>
        <end position="412"/>
    </location>
</feature>
<dbReference type="FunFam" id="3.30.160.60:FF:000145">
    <property type="entry name" value="Zinc finger protein 574"/>
    <property type="match status" value="1"/>
</dbReference>
<accession>A0AAD8QTU0</accession>
<dbReference type="GO" id="GO:0008270">
    <property type="term" value="F:zinc ion binding"/>
    <property type="evidence" value="ECO:0007669"/>
    <property type="project" value="UniProtKB-KW"/>
</dbReference>
<gene>
    <name evidence="12" type="ORF">QYE76_030827</name>
</gene>
<dbReference type="GO" id="GO:0005634">
    <property type="term" value="C:nucleus"/>
    <property type="evidence" value="ECO:0007669"/>
    <property type="project" value="UniProtKB-SubCell"/>
</dbReference>
<dbReference type="InterPro" id="IPR036236">
    <property type="entry name" value="Znf_C2H2_sf"/>
</dbReference>
<evidence type="ECO:0000256" key="10">
    <source>
        <dbReference type="SAM" id="MobiDB-lite"/>
    </source>
</evidence>
<evidence type="ECO:0000256" key="2">
    <source>
        <dbReference type="ARBA" id="ARBA00022723"/>
    </source>
</evidence>
<organism evidence="12 13">
    <name type="scientific">Lolium multiflorum</name>
    <name type="common">Italian ryegrass</name>
    <name type="synonym">Lolium perenne subsp. multiflorum</name>
    <dbReference type="NCBI Taxonomy" id="4521"/>
    <lineage>
        <taxon>Eukaryota</taxon>
        <taxon>Viridiplantae</taxon>
        <taxon>Streptophyta</taxon>
        <taxon>Embryophyta</taxon>
        <taxon>Tracheophyta</taxon>
        <taxon>Spermatophyta</taxon>
        <taxon>Magnoliopsida</taxon>
        <taxon>Liliopsida</taxon>
        <taxon>Poales</taxon>
        <taxon>Poaceae</taxon>
        <taxon>BOP clade</taxon>
        <taxon>Pooideae</taxon>
        <taxon>Poodae</taxon>
        <taxon>Poeae</taxon>
        <taxon>Poeae Chloroplast Group 2 (Poeae type)</taxon>
        <taxon>Loliodinae</taxon>
        <taxon>Loliinae</taxon>
        <taxon>Lolium</taxon>
    </lineage>
</organism>